<dbReference type="EMBL" id="JABZTM010000079">
    <property type="protein sequence ID" value="MBF1447225.1"/>
    <property type="molecule type" value="Genomic_DNA"/>
</dbReference>
<evidence type="ECO:0000313" key="1">
    <source>
        <dbReference type="EMBL" id="MBF1447225.1"/>
    </source>
</evidence>
<dbReference type="AlphaFoldDB" id="A0A9D5WVV0"/>
<comment type="caution">
    <text evidence="1">The sequence shown here is derived from an EMBL/GenBank/DDBJ whole genome shotgun (WGS) entry which is preliminary data.</text>
</comment>
<dbReference type="SUPFAM" id="SSF56059">
    <property type="entry name" value="Glutathione synthetase ATP-binding domain-like"/>
    <property type="match status" value="1"/>
</dbReference>
<proteinExistence type="predicted"/>
<dbReference type="Proteomes" id="UP000787419">
    <property type="component" value="Unassembled WGS sequence"/>
</dbReference>
<organism evidence="1 2">
    <name type="scientific">Prevotella nigrescens</name>
    <dbReference type="NCBI Taxonomy" id="28133"/>
    <lineage>
        <taxon>Bacteria</taxon>
        <taxon>Pseudomonadati</taxon>
        <taxon>Bacteroidota</taxon>
        <taxon>Bacteroidia</taxon>
        <taxon>Bacteroidales</taxon>
        <taxon>Prevotellaceae</taxon>
        <taxon>Prevotella</taxon>
    </lineage>
</organism>
<name>A0A9D5WVV0_9BACT</name>
<accession>A0A9D5WVV0</accession>
<reference evidence="1" key="1">
    <citation type="submission" date="2020-04" db="EMBL/GenBank/DDBJ databases">
        <title>Deep metagenomics examines the oral microbiome during advanced dental caries in children, revealing novel taxa and co-occurrences with host molecules.</title>
        <authorList>
            <person name="Baker J.L."/>
            <person name="Morton J.T."/>
            <person name="Dinis M."/>
            <person name="Alvarez R."/>
            <person name="Tran N.C."/>
            <person name="Knight R."/>
            <person name="Edlund A."/>
        </authorList>
    </citation>
    <scope>NUCLEOTIDE SEQUENCE</scope>
    <source>
        <strain evidence="1">JCVI_32_bin.50</strain>
    </source>
</reference>
<sequence length="371" mass="42858">MTLHIFNPEHDIALAQNNSNYTPSNAVLQIRNDLAFIPYIWANQGDLILVNDVMMANKSVEVLRLKKKEIHFIDINTLEQLLNKIDTIQPWGWDCTIKEQLRRLGISPMLLPSDVQLSKIRYLNNRKTSINWLSNLKTLLPKDTMVGESYFFNNIDNLCSKAKEIGNAVIKAPWSGSGRGLRFTDREISTVHINWARNIIAHQQGIILEPYYNKVQDFAMEFYVDNKVKYCGLSIFQSLHGAYIGNIIDNEERKRSLLEQYIDLGLLDAIKIALINLLECNIKHNYKGYLGIDMMIVEDRHLSYSATIPYRIHPLVEINFRHTMGHVALSLNNEHSIQNKIMQITFDGSHHSLKLENSTNLTFDIYPKYKK</sequence>
<evidence type="ECO:0000313" key="2">
    <source>
        <dbReference type="Proteomes" id="UP000787419"/>
    </source>
</evidence>
<gene>
    <name evidence="1" type="ORF">HXN55_07590</name>
</gene>
<protein>
    <submittedName>
        <fullName evidence="1">Uncharacterized protein</fullName>
    </submittedName>
</protein>
<dbReference type="RefSeq" id="WP_004363789.1">
    <property type="nucleotide sequence ID" value="NZ_CAJPQZ010000001.1"/>
</dbReference>